<name>A0AAE0FAB8_9CHLO</name>
<dbReference type="GO" id="GO:0005227">
    <property type="term" value="F:calcium-activated cation channel activity"/>
    <property type="evidence" value="ECO:0007669"/>
    <property type="project" value="InterPro"/>
</dbReference>
<dbReference type="PANTHER" id="PTHR13018:SF5">
    <property type="entry name" value="RE44586P"/>
    <property type="match status" value="1"/>
</dbReference>
<accession>A0AAE0FAB8</accession>
<dbReference type="Proteomes" id="UP001190700">
    <property type="component" value="Unassembled WGS sequence"/>
</dbReference>
<sequence length="453" mass="49717">PQSAGGRCEGPCCSRRAREGVMRGPAAVAERGRAFRGALLQPQSAGGPSEGPCCSRRAREGVVRGPAAAAERGNAFRGALLQPAQEGGMSSAEQGMRGCHRHGATCGIEARRGLEGCWGMTRAGQDLADEQELKDHFGFQYGKVAEVVLVKEKGSLTDMEMHLEALQEKLMEANARVAKSQGKVGMKRRQKAEENVQKMADKIAQSRQVLRHRCTCAFVTFDDEQCRVQVLEDLPPGWGLPYLISLVLTPPEKRFRGERVLMATQAAEPSDVIWENLQHNRFDLLARRALSLSAMAVMLLICAGLVVVVDNIANENELHVNCGSTEAGYENYGLGLGLPCDAMWPLDTTTSNDDPARVSIDAFREQVRLSTCNEHLYFGVYQWTDEVDAASRFNYTEYTGESEGWAGGLYPDSNADECAGEVCYACYCQDQGIEKYSNGEDDLDGFCNDYWIN</sequence>
<feature type="non-terminal residue" evidence="2">
    <location>
        <position position="453"/>
    </location>
</feature>
<feature type="non-terminal residue" evidence="2">
    <location>
        <position position="1"/>
    </location>
</feature>
<evidence type="ECO:0000256" key="1">
    <source>
        <dbReference type="SAM" id="Coils"/>
    </source>
</evidence>
<dbReference type="EMBL" id="LGRX02022322">
    <property type="protein sequence ID" value="KAK3255741.1"/>
    <property type="molecule type" value="Genomic_DNA"/>
</dbReference>
<keyword evidence="3" id="KW-1185">Reference proteome</keyword>
<dbReference type="AlphaFoldDB" id="A0AAE0FAB8"/>
<reference evidence="2 3" key="1">
    <citation type="journal article" date="2015" name="Genome Biol. Evol.">
        <title>Comparative Genomics of a Bacterivorous Green Alga Reveals Evolutionary Causalities and Consequences of Phago-Mixotrophic Mode of Nutrition.</title>
        <authorList>
            <person name="Burns J.A."/>
            <person name="Paasch A."/>
            <person name="Narechania A."/>
            <person name="Kim E."/>
        </authorList>
    </citation>
    <scope>NUCLEOTIDE SEQUENCE [LARGE SCALE GENOMIC DNA]</scope>
    <source>
        <strain evidence="2 3">PLY_AMNH</strain>
    </source>
</reference>
<dbReference type="InterPro" id="IPR045122">
    <property type="entry name" value="Csc1-like"/>
</dbReference>
<organism evidence="2 3">
    <name type="scientific">Cymbomonas tetramitiformis</name>
    <dbReference type="NCBI Taxonomy" id="36881"/>
    <lineage>
        <taxon>Eukaryota</taxon>
        <taxon>Viridiplantae</taxon>
        <taxon>Chlorophyta</taxon>
        <taxon>Pyramimonadophyceae</taxon>
        <taxon>Pyramimonadales</taxon>
        <taxon>Pyramimonadaceae</taxon>
        <taxon>Cymbomonas</taxon>
    </lineage>
</organism>
<evidence type="ECO:0000313" key="3">
    <source>
        <dbReference type="Proteomes" id="UP001190700"/>
    </source>
</evidence>
<dbReference type="GO" id="GO:0005886">
    <property type="term" value="C:plasma membrane"/>
    <property type="evidence" value="ECO:0007669"/>
    <property type="project" value="TreeGrafter"/>
</dbReference>
<gene>
    <name evidence="2" type="ORF">CYMTET_35089</name>
</gene>
<dbReference type="PANTHER" id="PTHR13018">
    <property type="entry name" value="PROBABLE MEMBRANE PROTEIN DUF221-RELATED"/>
    <property type="match status" value="1"/>
</dbReference>
<keyword evidence="1" id="KW-0175">Coiled coil</keyword>
<evidence type="ECO:0000313" key="2">
    <source>
        <dbReference type="EMBL" id="KAK3255741.1"/>
    </source>
</evidence>
<comment type="caution">
    <text evidence="2">The sequence shown here is derived from an EMBL/GenBank/DDBJ whole genome shotgun (WGS) entry which is preliminary data.</text>
</comment>
<protein>
    <submittedName>
        <fullName evidence="2">Uncharacterized protein</fullName>
    </submittedName>
</protein>
<feature type="coiled-coil region" evidence="1">
    <location>
        <begin position="156"/>
        <end position="209"/>
    </location>
</feature>
<proteinExistence type="predicted"/>